<evidence type="ECO:0000256" key="12">
    <source>
        <dbReference type="ARBA" id="ARBA00033140"/>
    </source>
</evidence>
<dbReference type="EMBL" id="MAYW01000114">
    <property type="protein sequence ID" value="ODS31496.1"/>
    <property type="molecule type" value="Genomic_DNA"/>
</dbReference>
<dbReference type="InterPro" id="IPR014729">
    <property type="entry name" value="Rossmann-like_a/b/a_fold"/>
</dbReference>
<comment type="function">
    <text evidence="1">Catalyzes the reversible adenylation of nicotinate mononucleotide (NaMN) to nicotinic acid adenine dinucleotide (NaAD).</text>
</comment>
<keyword evidence="9" id="KW-0067">ATP-binding</keyword>
<name>A0A1E3X775_9BACT</name>
<evidence type="ECO:0000256" key="14">
    <source>
        <dbReference type="ARBA" id="ARBA00048721"/>
    </source>
</evidence>
<evidence type="ECO:0000259" key="15">
    <source>
        <dbReference type="Pfam" id="PF01467"/>
    </source>
</evidence>
<reference evidence="16 17" key="1">
    <citation type="submission" date="2016-07" db="EMBL/GenBank/DDBJ databases">
        <title>Draft genome of Scalindua rubra, obtained from a brine-seawater interface in the Red Sea, sheds light on salt adaptation in anammox bacteria.</title>
        <authorList>
            <person name="Speth D.R."/>
            <person name="Lagkouvardos I."/>
            <person name="Wang Y."/>
            <person name="Qian P.-Y."/>
            <person name="Dutilh B.E."/>
            <person name="Jetten M.S."/>
        </authorList>
    </citation>
    <scope>NUCLEOTIDE SEQUENCE [LARGE SCALE GENOMIC DNA]</scope>
    <source>
        <strain evidence="16">BSI-1</strain>
    </source>
</reference>
<evidence type="ECO:0000256" key="4">
    <source>
        <dbReference type="ARBA" id="ARBA00012389"/>
    </source>
</evidence>
<dbReference type="PANTHER" id="PTHR39321:SF3">
    <property type="entry name" value="PHOSPHOPANTETHEINE ADENYLYLTRANSFERASE"/>
    <property type="match status" value="1"/>
</dbReference>
<dbReference type="PANTHER" id="PTHR39321">
    <property type="entry name" value="NICOTINATE-NUCLEOTIDE ADENYLYLTRANSFERASE-RELATED"/>
    <property type="match status" value="1"/>
</dbReference>
<dbReference type="GO" id="GO:0009435">
    <property type="term" value="P:NAD+ biosynthetic process"/>
    <property type="evidence" value="ECO:0007669"/>
    <property type="project" value="UniProtKB-UniPathway"/>
</dbReference>
<dbReference type="PATRIC" id="fig|1872076.5.peg.4048"/>
<dbReference type="NCBIfam" id="TIGR00125">
    <property type="entry name" value="cyt_tran_rel"/>
    <property type="match status" value="1"/>
</dbReference>
<keyword evidence="6 16" id="KW-0808">Transferase</keyword>
<protein>
    <recommendedName>
        <fullName evidence="4">nicotinate-nucleotide adenylyltransferase</fullName>
        <ecNumber evidence="4">2.7.7.18</ecNumber>
    </recommendedName>
    <alternativeName>
        <fullName evidence="13">Deamido-NAD(+) diphosphorylase</fullName>
    </alternativeName>
    <alternativeName>
        <fullName evidence="12">Deamido-NAD(+) pyrophosphorylase</fullName>
    </alternativeName>
    <alternativeName>
        <fullName evidence="11">Nicotinate mononucleotide adenylyltransferase</fullName>
    </alternativeName>
</protein>
<evidence type="ECO:0000256" key="5">
    <source>
        <dbReference type="ARBA" id="ARBA00022642"/>
    </source>
</evidence>
<evidence type="ECO:0000256" key="11">
    <source>
        <dbReference type="ARBA" id="ARBA00031253"/>
    </source>
</evidence>
<feature type="domain" description="Cytidyltransferase-like" evidence="15">
    <location>
        <begin position="18"/>
        <end position="99"/>
    </location>
</feature>
<dbReference type="EC" id="2.7.7.18" evidence="4"/>
<keyword evidence="10" id="KW-0520">NAD</keyword>
<gene>
    <name evidence="16" type="primary">nadD_2</name>
    <name evidence="16" type="ORF">SCARUB_03399</name>
</gene>
<proteinExistence type="inferred from homology"/>
<dbReference type="UniPathway" id="UPA00253">
    <property type="reaction ID" value="UER00332"/>
</dbReference>
<comment type="pathway">
    <text evidence="2">Cofactor biosynthesis; NAD(+) biosynthesis; deamido-NAD(+) from nicotinate D-ribonucleotide: step 1/1.</text>
</comment>
<dbReference type="SUPFAM" id="SSF52374">
    <property type="entry name" value="Nucleotidylyl transferase"/>
    <property type="match status" value="1"/>
</dbReference>
<comment type="similarity">
    <text evidence="3">Belongs to the NadD family.</text>
</comment>
<keyword evidence="8" id="KW-0547">Nucleotide-binding</keyword>
<dbReference type="Pfam" id="PF01467">
    <property type="entry name" value="CTP_transf_like"/>
    <property type="match status" value="1"/>
</dbReference>
<dbReference type="Proteomes" id="UP000094056">
    <property type="component" value="Unassembled WGS sequence"/>
</dbReference>
<comment type="caution">
    <text evidence="16">The sequence shown here is derived from an EMBL/GenBank/DDBJ whole genome shotgun (WGS) entry which is preliminary data.</text>
</comment>
<keyword evidence="5" id="KW-0662">Pyridine nucleotide biosynthesis</keyword>
<evidence type="ECO:0000256" key="7">
    <source>
        <dbReference type="ARBA" id="ARBA00022695"/>
    </source>
</evidence>
<comment type="catalytic activity">
    <reaction evidence="14">
        <text>nicotinate beta-D-ribonucleotide + ATP + H(+) = deamido-NAD(+) + diphosphate</text>
        <dbReference type="Rhea" id="RHEA:22860"/>
        <dbReference type="ChEBI" id="CHEBI:15378"/>
        <dbReference type="ChEBI" id="CHEBI:30616"/>
        <dbReference type="ChEBI" id="CHEBI:33019"/>
        <dbReference type="ChEBI" id="CHEBI:57502"/>
        <dbReference type="ChEBI" id="CHEBI:58437"/>
        <dbReference type="EC" id="2.7.7.18"/>
    </reaction>
</comment>
<sequence length="112" mass="13117">MKNIKDNISDLRQKRIGILGGTFNPIHMGHLIMAEKVCTHHRLSKILFIPAYIPPHKYVDDLADTHHRYQMIKEAISGNEKFEVSDFEIKREVKSYTIDTLQYLLNLYGKDF</sequence>
<evidence type="ECO:0000256" key="10">
    <source>
        <dbReference type="ARBA" id="ARBA00023027"/>
    </source>
</evidence>
<dbReference type="GO" id="GO:0005524">
    <property type="term" value="F:ATP binding"/>
    <property type="evidence" value="ECO:0007669"/>
    <property type="project" value="UniProtKB-KW"/>
</dbReference>
<evidence type="ECO:0000256" key="9">
    <source>
        <dbReference type="ARBA" id="ARBA00022840"/>
    </source>
</evidence>
<organism evidence="16 17">
    <name type="scientific">Candidatus Scalindua rubra</name>
    <dbReference type="NCBI Taxonomy" id="1872076"/>
    <lineage>
        <taxon>Bacteria</taxon>
        <taxon>Pseudomonadati</taxon>
        <taxon>Planctomycetota</taxon>
        <taxon>Candidatus Brocadiia</taxon>
        <taxon>Candidatus Brocadiales</taxon>
        <taxon>Candidatus Scalinduaceae</taxon>
        <taxon>Candidatus Scalindua</taxon>
    </lineage>
</organism>
<evidence type="ECO:0000256" key="13">
    <source>
        <dbReference type="ARBA" id="ARBA00033353"/>
    </source>
</evidence>
<dbReference type="GO" id="GO:0004515">
    <property type="term" value="F:nicotinate-nucleotide adenylyltransferase activity"/>
    <property type="evidence" value="ECO:0007669"/>
    <property type="project" value="UniProtKB-EC"/>
</dbReference>
<evidence type="ECO:0000256" key="1">
    <source>
        <dbReference type="ARBA" id="ARBA00002324"/>
    </source>
</evidence>
<keyword evidence="7 16" id="KW-0548">Nucleotidyltransferase</keyword>
<evidence type="ECO:0000256" key="6">
    <source>
        <dbReference type="ARBA" id="ARBA00022679"/>
    </source>
</evidence>
<evidence type="ECO:0000256" key="3">
    <source>
        <dbReference type="ARBA" id="ARBA00009014"/>
    </source>
</evidence>
<dbReference type="InterPro" id="IPR005248">
    <property type="entry name" value="NadD/NMNAT"/>
</dbReference>
<evidence type="ECO:0000256" key="2">
    <source>
        <dbReference type="ARBA" id="ARBA00005019"/>
    </source>
</evidence>
<accession>A0A1E3X775</accession>
<dbReference type="Gene3D" id="3.40.50.620">
    <property type="entry name" value="HUPs"/>
    <property type="match status" value="1"/>
</dbReference>
<evidence type="ECO:0000256" key="8">
    <source>
        <dbReference type="ARBA" id="ARBA00022741"/>
    </source>
</evidence>
<dbReference type="CDD" id="cd02165">
    <property type="entry name" value="NMNAT"/>
    <property type="match status" value="1"/>
</dbReference>
<dbReference type="AlphaFoldDB" id="A0A1E3X775"/>
<evidence type="ECO:0000313" key="16">
    <source>
        <dbReference type="EMBL" id="ODS31496.1"/>
    </source>
</evidence>
<dbReference type="InterPro" id="IPR004821">
    <property type="entry name" value="Cyt_trans-like"/>
</dbReference>
<evidence type="ECO:0000313" key="17">
    <source>
        <dbReference type="Proteomes" id="UP000094056"/>
    </source>
</evidence>